<dbReference type="AlphaFoldDB" id="A0A949K2I1"/>
<keyword evidence="1" id="KW-1133">Transmembrane helix</keyword>
<protein>
    <submittedName>
        <fullName evidence="2">Prepilin-type N-terminal cleavage/methylation domain-containing protein</fullName>
    </submittedName>
</protein>
<dbReference type="InterPro" id="IPR012902">
    <property type="entry name" value="N_methyl_site"/>
</dbReference>
<dbReference type="EMBL" id="JAHQCW010000042">
    <property type="protein sequence ID" value="MBU9738791.1"/>
    <property type="molecule type" value="Genomic_DNA"/>
</dbReference>
<reference evidence="2" key="1">
    <citation type="submission" date="2021-06" db="EMBL/GenBank/DDBJ databases">
        <title>Description of novel taxa of the family Lachnospiraceae.</title>
        <authorList>
            <person name="Chaplin A.V."/>
            <person name="Sokolova S.R."/>
            <person name="Pikina A.P."/>
            <person name="Korzhanova M."/>
            <person name="Belova V."/>
            <person name="Korostin D."/>
            <person name="Efimov B.A."/>
        </authorList>
    </citation>
    <scope>NUCLEOTIDE SEQUENCE</scope>
    <source>
        <strain evidence="2">ASD5720</strain>
    </source>
</reference>
<accession>A0A949K2I1</accession>
<name>A0A949K2I1_9FIRM</name>
<dbReference type="Proteomes" id="UP000712157">
    <property type="component" value="Unassembled WGS sequence"/>
</dbReference>
<dbReference type="InterPro" id="IPR045584">
    <property type="entry name" value="Pilin-like"/>
</dbReference>
<keyword evidence="3" id="KW-1185">Reference proteome</keyword>
<keyword evidence="1" id="KW-0812">Transmembrane</keyword>
<organism evidence="2 3">
    <name type="scientific">Diplocloster agilis</name>
    <dbReference type="NCBI Taxonomy" id="2850323"/>
    <lineage>
        <taxon>Bacteria</taxon>
        <taxon>Bacillati</taxon>
        <taxon>Bacillota</taxon>
        <taxon>Clostridia</taxon>
        <taxon>Lachnospirales</taxon>
        <taxon>Lachnospiraceae</taxon>
        <taxon>Diplocloster</taxon>
    </lineage>
</organism>
<evidence type="ECO:0000313" key="2">
    <source>
        <dbReference type="EMBL" id="MBU9738791.1"/>
    </source>
</evidence>
<sequence length="157" mass="17553">MPGYKIKTKAFAFRSRKGFTLTEMIVVLVIIVILIALLVPTLTGYIDKAKDKSVMAEGQRVLTAARTVLAEHYGKEQDVSISKFRINDPLKDTELAKEIASLAEMRTGSLAELEIEKNRIESLIFQSGEKAAFYYAPGHAPEGENEGWTIKNGEYIW</sequence>
<dbReference type="Gene3D" id="3.30.700.10">
    <property type="entry name" value="Glycoprotein, Type 4 Pilin"/>
    <property type="match status" value="1"/>
</dbReference>
<proteinExistence type="predicted"/>
<dbReference type="Pfam" id="PF07963">
    <property type="entry name" value="N_methyl"/>
    <property type="match status" value="1"/>
</dbReference>
<keyword evidence="1" id="KW-0472">Membrane</keyword>
<evidence type="ECO:0000256" key="1">
    <source>
        <dbReference type="SAM" id="Phobius"/>
    </source>
</evidence>
<dbReference type="SUPFAM" id="SSF54523">
    <property type="entry name" value="Pili subunits"/>
    <property type="match status" value="1"/>
</dbReference>
<feature type="transmembrane region" description="Helical" evidence="1">
    <location>
        <begin position="21"/>
        <end position="46"/>
    </location>
</feature>
<evidence type="ECO:0000313" key="3">
    <source>
        <dbReference type="Proteomes" id="UP000712157"/>
    </source>
</evidence>
<dbReference type="NCBIfam" id="TIGR02532">
    <property type="entry name" value="IV_pilin_GFxxxE"/>
    <property type="match status" value="1"/>
</dbReference>
<gene>
    <name evidence="2" type="ORF">KTH89_19810</name>
</gene>
<dbReference type="RefSeq" id="WP_238722845.1">
    <property type="nucleotide sequence ID" value="NZ_JAHQCW010000042.1"/>
</dbReference>
<comment type="caution">
    <text evidence="2">The sequence shown here is derived from an EMBL/GenBank/DDBJ whole genome shotgun (WGS) entry which is preliminary data.</text>
</comment>